<evidence type="ECO:0000259" key="5">
    <source>
        <dbReference type="Pfam" id="PF01103"/>
    </source>
</evidence>
<sequence length="738" mass="81514">MKRRWNATKGGGRPPQDALTLLPSGYEQSVAVDLLRLLRLATVALLLSMAGCATTSTPPPGPKVAKLDIEGTKQVSAGDIKDRILTSQTPWWAFWPFGGPNYFDPNAWQADLRRIERYYQAQGFYQAEVVDSEVKPKGDAVELFVEVNEGEPTRIGDITIEGLQALPEEERGKHRERLESKLPFKKGDIFREGPWEESKGAMQEQLREQGYAEAEVSGEVQVDVDTRLAQVRLEVKPGLRYRFGNTFVATDANPEVPPRRIIEQVQGALRKGDWYSETALAEAQARVFRMGVFGAVKVNRGAPDRESATVPVVVDVREAPFRSVRLGGGIGVDAARQEVRALGEWTHRNFLGGLRRVTLRGRVGYAFIPNILSTSKQGPVFEVTGEYEQPRFLFRDLRQQTSLTLEKGLEQAYDFYGGRLQTGVIWQPHRNFSVFPSYNLQVYRLSGRVSADSRVPPVILGCGEGQTRCDVALSFLEIAFAWDRRDDPVEPRDGYYASLSVQKGGGLLQGDFNYVRLLPDLRFYRSFGEEKRVVLAGKLRMGTLNPAGDSQSSIVTRFFSGGATSMRGFNGQRLSPLAALEKQEDTDGDGEPDTAVQTEEWETVPVGGNSLIETSLELRYQITESIMLAAFWDSGLVGVEGFDSPRAPRLFGPEHYHAVGLGLRYLTVVGPIRLDIARRLNLGQGLPVATPGYIYPTSGGCFGIGSKWKPDGPTSRQATFAGAPDGQCALHLSIGEAF</sequence>
<feature type="domain" description="POTRA" evidence="6">
    <location>
        <begin position="62"/>
        <end position="150"/>
    </location>
</feature>
<keyword evidence="2" id="KW-1134">Transmembrane beta strand</keyword>
<name>A0ABY1CF33_MYXFU</name>
<comment type="subcellular location">
    <subcellularLocation>
        <location evidence="1">Membrane</location>
    </subcellularLocation>
</comment>
<proteinExistence type="predicted"/>
<evidence type="ECO:0000313" key="8">
    <source>
        <dbReference type="Proteomes" id="UP000183760"/>
    </source>
</evidence>
<dbReference type="Proteomes" id="UP000183760">
    <property type="component" value="Unassembled WGS sequence"/>
</dbReference>
<keyword evidence="4" id="KW-0472">Membrane</keyword>
<dbReference type="Gene3D" id="2.40.160.50">
    <property type="entry name" value="membrane protein fhac: a member of the omp85/tpsb transporter family"/>
    <property type="match status" value="1"/>
</dbReference>
<protein>
    <submittedName>
        <fullName evidence="7">Beta-barrel assembly machine subunit BamA</fullName>
    </submittedName>
</protein>
<keyword evidence="8" id="KW-1185">Reference proteome</keyword>
<evidence type="ECO:0000256" key="4">
    <source>
        <dbReference type="ARBA" id="ARBA00023136"/>
    </source>
</evidence>
<dbReference type="EMBL" id="FOIB01000004">
    <property type="protein sequence ID" value="SET98466.1"/>
    <property type="molecule type" value="Genomic_DNA"/>
</dbReference>
<dbReference type="InterPro" id="IPR039910">
    <property type="entry name" value="D15-like"/>
</dbReference>
<gene>
    <name evidence="7" type="ORF">SAMN05443572_104199</name>
</gene>
<dbReference type="InterPro" id="IPR010827">
    <property type="entry name" value="BamA/TamA_POTRA"/>
</dbReference>
<dbReference type="PANTHER" id="PTHR12815:SF18">
    <property type="entry name" value="SORTING AND ASSEMBLY MACHINERY COMPONENT 50 HOMOLOG"/>
    <property type="match status" value="1"/>
</dbReference>
<evidence type="ECO:0000256" key="2">
    <source>
        <dbReference type="ARBA" id="ARBA00022452"/>
    </source>
</evidence>
<dbReference type="Pfam" id="PF07244">
    <property type="entry name" value="POTRA"/>
    <property type="match status" value="2"/>
</dbReference>
<evidence type="ECO:0000259" key="6">
    <source>
        <dbReference type="Pfam" id="PF07244"/>
    </source>
</evidence>
<feature type="domain" description="POTRA" evidence="6">
    <location>
        <begin position="154"/>
        <end position="238"/>
    </location>
</feature>
<comment type="caution">
    <text evidence="7">The sequence shown here is derived from an EMBL/GenBank/DDBJ whole genome shotgun (WGS) entry which is preliminary data.</text>
</comment>
<dbReference type="InterPro" id="IPR000184">
    <property type="entry name" value="Bac_surfAg_D15"/>
</dbReference>
<dbReference type="Pfam" id="PF01103">
    <property type="entry name" value="Omp85"/>
    <property type="match status" value="1"/>
</dbReference>
<evidence type="ECO:0000256" key="1">
    <source>
        <dbReference type="ARBA" id="ARBA00004370"/>
    </source>
</evidence>
<feature type="domain" description="Bacterial surface antigen (D15)" evidence="5">
    <location>
        <begin position="470"/>
        <end position="684"/>
    </location>
</feature>
<organism evidence="7 8">
    <name type="scientific">Myxococcus fulvus</name>
    <dbReference type="NCBI Taxonomy" id="33"/>
    <lineage>
        <taxon>Bacteria</taxon>
        <taxon>Pseudomonadati</taxon>
        <taxon>Myxococcota</taxon>
        <taxon>Myxococcia</taxon>
        <taxon>Myxococcales</taxon>
        <taxon>Cystobacterineae</taxon>
        <taxon>Myxococcaceae</taxon>
        <taxon>Myxococcus</taxon>
    </lineage>
</organism>
<dbReference type="PANTHER" id="PTHR12815">
    <property type="entry name" value="SORTING AND ASSEMBLY MACHINERY SAMM50 PROTEIN FAMILY MEMBER"/>
    <property type="match status" value="1"/>
</dbReference>
<dbReference type="Gene3D" id="3.10.20.310">
    <property type="entry name" value="membrane protein fhac"/>
    <property type="match status" value="3"/>
</dbReference>
<accession>A0ABY1CF33</accession>
<evidence type="ECO:0000313" key="7">
    <source>
        <dbReference type="EMBL" id="SET98466.1"/>
    </source>
</evidence>
<keyword evidence="3" id="KW-0812">Transmembrane</keyword>
<evidence type="ECO:0000256" key="3">
    <source>
        <dbReference type="ARBA" id="ARBA00022692"/>
    </source>
</evidence>
<reference evidence="7 8" key="1">
    <citation type="submission" date="2016-10" db="EMBL/GenBank/DDBJ databases">
        <authorList>
            <person name="Varghese N."/>
            <person name="Submissions S."/>
        </authorList>
    </citation>
    <scope>NUCLEOTIDE SEQUENCE [LARGE SCALE GENOMIC DNA]</scope>
    <source>
        <strain evidence="7 8">DSM 16525</strain>
    </source>
</reference>